<accession>A0ACB8RNL2</accession>
<dbReference type="EMBL" id="MU275944">
    <property type="protein sequence ID" value="KAI0045703.1"/>
    <property type="molecule type" value="Genomic_DNA"/>
</dbReference>
<proteinExistence type="predicted"/>
<evidence type="ECO:0000313" key="2">
    <source>
        <dbReference type="Proteomes" id="UP000814033"/>
    </source>
</evidence>
<organism evidence="1 2">
    <name type="scientific">Auriscalpium vulgare</name>
    <dbReference type="NCBI Taxonomy" id="40419"/>
    <lineage>
        <taxon>Eukaryota</taxon>
        <taxon>Fungi</taxon>
        <taxon>Dikarya</taxon>
        <taxon>Basidiomycota</taxon>
        <taxon>Agaricomycotina</taxon>
        <taxon>Agaricomycetes</taxon>
        <taxon>Russulales</taxon>
        <taxon>Auriscalpiaceae</taxon>
        <taxon>Auriscalpium</taxon>
    </lineage>
</organism>
<evidence type="ECO:0000313" key="1">
    <source>
        <dbReference type="EMBL" id="KAI0045703.1"/>
    </source>
</evidence>
<protein>
    <submittedName>
        <fullName evidence="1">Uncharacterized protein</fullName>
    </submittedName>
</protein>
<dbReference type="Proteomes" id="UP000814033">
    <property type="component" value="Unassembled WGS sequence"/>
</dbReference>
<name>A0ACB8RNL2_9AGAM</name>
<gene>
    <name evidence="1" type="ORF">FA95DRAFT_1495131</name>
</gene>
<reference evidence="1" key="2">
    <citation type="journal article" date="2022" name="New Phytol.">
        <title>Evolutionary transition to the ectomycorrhizal habit in the genomes of a hyperdiverse lineage of mushroom-forming fungi.</title>
        <authorList>
            <person name="Looney B."/>
            <person name="Miyauchi S."/>
            <person name="Morin E."/>
            <person name="Drula E."/>
            <person name="Courty P.E."/>
            <person name="Kohler A."/>
            <person name="Kuo A."/>
            <person name="LaButti K."/>
            <person name="Pangilinan J."/>
            <person name="Lipzen A."/>
            <person name="Riley R."/>
            <person name="Andreopoulos W."/>
            <person name="He G."/>
            <person name="Johnson J."/>
            <person name="Nolan M."/>
            <person name="Tritt A."/>
            <person name="Barry K.W."/>
            <person name="Grigoriev I.V."/>
            <person name="Nagy L.G."/>
            <person name="Hibbett D."/>
            <person name="Henrissat B."/>
            <person name="Matheny P.B."/>
            <person name="Labbe J."/>
            <person name="Martin F.M."/>
        </authorList>
    </citation>
    <scope>NUCLEOTIDE SEQUENCE</scope>
    <source>
        <strain evidence="1">FP105234-sp</strain>
    </source>
</reference>
<keyword evidence="2" id="KW-1185">Reference proteome</keyword>
<comment type="caution">
    <text evidence="1">The sequence shown here is derived from an EMBL/GenBank/DDBJ whole genome shotgun (WGS) entry which is preliminary data.</text>
</comment>
<sequence>MVQFSTLLLTLAVAGSALAAPSQFHTKRIAQTISNSTTKWQEACIGAGGGLICNPIAVNAFGTLLAAAGPCDQQDSADVMVDLAKLLNANADMIKFAQIFAQQPRNTPNSLSVPYCQSAPKNGELAGLFQCQFQGANPKQFVNATVGALGTMPLGMTSPLTPAGSCPAHPSGPIEDGTQLVDQVSDPGVGQPGAGSTSSASAATSTTSSAASAVPTSSSSETDSGGSSTTASAPTSSIATLTTIAISSTAITAAALSTAAVSVSPRAMFPPYDLFASPSAAA</sequence>
<reference evidence="1" key="1">
    <citation type="submission" date="2021-02" db="EMBL/GenBank/DDBJ databases">
        <authorList>
            <consortium name="DOE Joint Genome Institute"/>
            <person name="Ahrendt S."/>
            <person name="Looney B.P."/>
            <person name="Miyauchi S."/>
            <person name="Morin E."/>
            <person name="Drula E."/>
            <person name="Courty P.E."/>
            <person name="Chicoki N."/>
            <person name="Fauchery L."/>
            <person name="Kohler A."/>
            <person name="Kuo A."/>
            <person name="Labutti K."/>
            <person name="Pangilinan J."/>
            <person name="Lipzen A."/>
            <person name="Riley R."/>
            <person name="Andreopoulos W."/>
            <person name="He G."/>
            <person name="Johnson J."/>
            <person name="Barry K.W."/>
            <person name="Grigoriev I.V."/>
            <person name="Nagy L."/>
            <person name="Hibbett D."/>
            <person name="Henrissat B."/>
            <person name="Matheny P.B."/>
            <person name="Labbe J."/>
            <person name="Martin F."/>
        </authorList>
    </citation>
    <scope>NUCLEOTIDE SEQUENCE</scope>
    <source>
        <strain evidence="1">FP105234-sp</strain>
    </source>
</reference>